<dbReference type="GO" id="GO:0006508">
    <property type="term" value="P:proteolysis"/>
    <property type="evidence" value="ECO:0007669"/>
    <property type="project" value="InterPro"/>
</dbReference>
<dbReference type="InterPro" id="IPR036390">
    <property type="entry name" value="WH_DNA-bd_sf"/>
</dbReference>
<feature type="domain" description="LexA repressor DNA-binding" evidence="1">
    <location>
        <begin position="1"/>
        <end position="66"/>
    </location>
</feature>
<dbReference type="InterPro" id="IPR006199">
    <property type="entry name" value="LexA_DNA-bd_dom"/>
</dbReference>
<sequence>MIGLTARQLELLRFIRGYQIANGGVSPTLVECAAGIGIQSKSMIHTMLASMEERGAVRTLRGKVRAIEIIETPSIPSISGVPLYAVPLVATRFATFSQERL</sequence>
<gene>
    <name evidence="2" type="ORF">GGQ88_000151</name>
</gene>
<dbReference type="RefSeq" id="WP_183611118.1">
    <property type="nucleotide sequence ID" value="NZ_JACICY010000001.1"/>
</dbReference>
<organism evidence="2 3">
    <name type="scientific">Novosphingobium hassiacum</name>
    <dbReference type="NCBI Taxonomy" id="173676"/>
    <lineage>
        <taxon>Bacteria</taxon>
        <taxon>Pseudomonadati</taxon>
        <taxon>Pseudomonadota</taxon>
        <taxon>Alphaproteobacteria</taxon>
        <taxon>Sphingomonadales</taxon>
        <taxon>Sphingomonadaceae</taxon>
        <taxon>Novosphingobium</taxon>
    </lineage>
</organism>
<dbReference type="Gene3D" id="1.10.10.10">
    <property type="entry name" value="Winged helix-like DNA-binding domain superfamily/Winged helix DNA-binding domain"/>
    <property type="match status" value="1"/>
</dbReference>
<evidence type="ECO:0000313" key="3">
    <source>
        <dbReference type="Proteomes" id="UP000562395"/>
    </source>
</evidence>
<evidence type="ECO:0000259" key="1">
    <source>
        <dbReference type="Pfam" id="PF01726"/>
    </source>
</evidence>
<name>A0A7W5ZSZ8_9SPHN</name>
<dbReference type="SUPFAM" id="SSF46785">
    <property type="entry name" value="Winged helix' DNA-binding domain"/>
    <property type="match status" value="1"/>
</dbReference>
<dbReference type="Pfam" id="PF01726">
    <property type="entry name" value="LexA_DNA_bind"/>
    <property type="match status" value="1"/>
</dbReference>
<proteinExistence type="predicted"/>
<keyword evidence="3" id="KW-1185">Reference proteome</keyword>
<accession>A0A7W5ZSZ8</accession>
<dbReference type="InterPro" id="IPR036388">
    <property type="entry name" value="WH-like_DNA-bd_sf"/>
</dbReference>
<reference evidence="2 3" key="1">
    <citation type="submission" date="2020-08" db="EMBL/GenBank/DDBJ databases">
        <title>Genomic Encyclopedia of Type Strains, Phase IV (KMG-IV): sequencing the most valuable type-strain genomes for metagenomic binning, comparative biology and taxonomic classification.</title>
        <authorList>
            <person name="Goeker M."/>
        </authorList>
    </citation>
    <scope>NUCLEOTIDE SEQUENCE [LARGE SCALE GENOMIC DNA]</scope>
    <source>
        <strain evidence="2 3">DSM 14552</strain>
    </source>
</reference>
<protein>
    <submittedName>
        <fullName evidence="2">SOS-response transcriptional repressor LexA</fullName>
    </submittedName>
</protein>
<evidence type="ECO:0000313" key="2">
    <source>
        <dbReference type="EMBL" id="MBB3858911.1"/>
    </source>
</evidence>
<dbReference type="Proteomes" id="UP000562395">
    <property type="component" value="Unassembled WGS sequence"/>
</dbReference>
<dbReference type="GO" id="GO:0004252">
    <property type="term" value="F:serine-type endopeptidase activity"/>
    <property type="evidence" value="ECO:0007669"/>
    <property type="project" value="InterPro"/>
</dbReference>
<dbReference type="AlphaFoldDB" id="A0A7W5ZSZ8"/>
<dbReference type="EMBL" id="JACICY010000001">
    <property type="protein sequence ID" value="MBB3858911.1"/>
    <property type="molecule type" value="Genomic_DNA"/>
</dbReference>
<comment type="caution">
    <text evidence="2">The sequence shown here is derived from an EMBL/GenBank/DDBJ whole genome shotgun (WGS) entry which is preliminary data.</text>
</comment>